<dbReference type="InterPro" id="IPR000182">
    <property type="entry name" value="GNAT_dom"/>
</dbReference>
<dbReference type="PANTHER" id="PTHR43877">
    <property type="entry name" value="AMINOALKYLPHOSPHONATE N-ACETYLTRANSFERASE-RELATED-RELATED"/>
    <property type="match status" value="1"/>
</dbReference>
<comment type="caution">
    <text evidence="4">The sequence shown here is derived from an EMBL/GenBank/DDBJ whole genome shotgun (WGS) entry which is preliminary data.</text>
</comment>
<evidence type="ECO:0000256" key="1">
    <source>
        <dbReference type="ARBA" id="ARBA00022679"/>
    </source>
</evidence>
<dbReference type="Proteomes" id="UP001500121">
    <property type="component" value="Unassembled WGS sequence"/>
</dbReference>
<organism evidence="4 5">
    <name type="scientific">Amnibacterium soli</name>
    <dbReference type="NCBI Taxonomy" id="1282736"/>
    <lineage>
        <taxon>Bacteria</taxon>
        <taxon>Bacillati</taxon>
        <taxon>Actinomycetota</taxon>
        <taxon>Actinomycetes</taxon>
        <taxon>Micrococcales</taxon>
        <taxon>Microbacteriaceae</taxon>
        <taxon>Amnibacterium</taxon>
    </lineage>
</organism>
<protein>
    <recommendedName>
        <fullName evidence="3">N-acetyltransferase domain-containing protein</fullName>
    </recommendedName>
</protein>
<dbReference type="Gene3D" id="3.40.630.30">
    <property type="match status" value="1"/>
</dbReference>
<gene>
    <name evidence="4" type="ORF">GCM10025783_02650</name>
</gene>
<dbReference type="InterPro" id="IPR016181">
    <property type="entry name" value="Acyl_CoA_acyltransferase"/>
</dbReference>
<keyword evidence="1" id="KW-0808">Transferase</keyword>
<dbReference type="SUPFAM" id="SSF55729">
    <property type="entry name" value="Acyl-CoA N-acyltransferases (Nat)"/>
    <property type="match status" value="1"/>
</dbReference>
<dbReference type="RefSeq" id="WP_345479105.1">
    <property type="nucleotide sequence ID" value="NZ_BAABLP010000001.1"/>
</dbReference>
<dbReference type="EMBL" id="BAABLP010000001">
    <property type="protein sequence ID" value="GAA4736065.1"/>
    <property type="molecule type" value="Genomic_DNA"/>
</dbReference>
<evidence type="ECO:0000313" key="4">
    <source>
        <dbReference type="EMBL" id="GAA4736065.1"/>
    </source>
</evidence>
<dbReference type="PROSITE" id="PS51186">
    <property type="entry name" value="GNAT"/>
    <property type="match status" value="1"/>
</dbReference>
<dbReference type="InterPro" id="IPR016890">
    <property type="entry name" value="UCP028520"/>
</dbReference>
<evidence type="ECO:0000259" key="3">
    <source>
        <dbReference type="PROSITE" id="PS51186"/>
    </source>
</evidence>
<proteinExistence type="predicted"/>
<dbReference type="PIRSF" id="PIRSF028520">
    <property type="entry name" value="UCP028520"/>
    <property type="match status" value="1"/>
</dbReference>
<evidence type="ECO:0000256" key="2">
    <source>
        <dbReference type="ARBA" id="ARBA00023315"/>
    </source>
</evidence>
<accession>A0ABP8YV35</accession>
<evidence type="ECO:0000313" key="5">
    <source>
        <dbReference type="Proteomes" id="UP001500121"/>
    </source>
</evidence>
<feature type="domain" description="N-acetyltransferase" evidence="3">
    <location>
        <begin position="3"/>
        <end position="162"/>
    </location>
</feature>
<dbReference type="InterPro" id="IPR050832">
    <property type="entry name" value="Bact_Acetyltransf"/>
</dbReference>
<keyword evidence="5" id="KW-1185">Reference proteome</keyword>
<sequence>MPLVVRPLESFDLTAVLALNNAAVPAVPPATKEELAQLVVVAGLAVVAEVDPGRPVGFLLAMDPGVGYESENYRWFSARSDSFVYVDRIVVAEGERGTGIGRALHAAAFDRAAEHGRAEVTCEVNVRPANPESLAFHGRLGFTKLGEQETKGGAYRVALLAAPVRRP</sequence>
<name>A0ABP8YV35_9MICO</name>
<keyword evidence="2" id="KW-0012">Acyltransferase</keyword>
<reference evidence="5" key="1">
    <citation type="journal article" date="2019" name="Int. J. Syst. Evol. Microbiol.">
        <title>The Global Catalogue of Microorganisms (GCM) 10K type strain sequencing project: providing services to taxonomists for standard genome sequencing and annotation.</title>
        <authorList>
            <consortium name="The Broad Institute Genomics Platform"/>
            <consortium name="The Broad Institute Genome Sequencing Center for Infectious Disease"/>
            <person name="Wu L."/>
            <person name="Ma J."/>
        </authorList>
    </citation>
    <scope>NUCLEOTIDE SEQUENCE [LARGE SCALE GENOMIC DNA]</scope>
    <source>
        <strain evidence="5">JCM 19015</strain>
    </source>
</reference>
<dbReference type="Pfam" id="PF00583">
    <property type="entry name" value="Acetyltransf_1"/>
    <property type="match status" value="1"/>
</dbReference>
<dbReference type="PANTHER" id="PTHR43877:SF2">
    <property type="entry name" value="AMINOALKYLPHOSPHONATE N-ACETYLTRANSFERASE-RELATED"/>
    <property type="match status" value="1"/>
</dbReference>
<dbReference type="CDD" id="cd04301">
    <property type="entry name" value="NAT_SF"/>
    <property type="match status" value="1"/>
</dbReference>